<dbReference type="HOGENOM" id="CLU_2024210_0_0_11"/>
<name>E6TAL8_MYCSR</name>
<evidence type="ECO:0000313" key="3">
    <source>
        <dbReference type="Proteomes" id="UP000008916"/>
    </source>
</evidence>
<evidence type="ECO:0000256" key="1">
    <source>
        <dbReference type="SAM" id="Phobius"/>
    </source>
</evidence>
<reference evidence="2 3" key="1">
    <citation type="journal article" date="2011" name="Stand. Genomic Sci.">
        <title>Complete genome sequence of Mycobacterium sp. strain (Spyr1) and reclassification to Mycobacterium gilvum Spyr1.</title>
        <authorList>
            <person name="Kallimanis A."/>
            <person name="Karabika E."/>
            <person name="Mavromatis K."/>
            <person name="Lapidus A."/>
            <person name="Labutti K.M."/>
            <person name="Liolios K."/>
            <person name="Ivanova N."/>
            <person name="Goodwin L."/>
            <person name="Woyke T."/>
            <person name="Velentzas A.D."/>
            <person name="Perisynakis A."/>
            <person name="Ouzounis C.C."/>
            <person name="Kyrpides N.C."/>
            <person name="Koukkou A.I."/>
            <person name="Drainas C."/>
        </authorList>
    </citation>
    <scope>NUCLEOTIDE SEQUENCE [LARGE SCALE GENOMIC DNA]</scope>
    <source>
        <strain evidence="3">DSM 45189 / LMG 24558 / Spyr1</strain>
    </source>
</reference>
<evidence type="ECO:0000313" key="2">
    <source>
        <dbReference type="EMBL" id="ADU00668.1"/>
    </source>
</evidence>
<keyword evidence="3" id="KW-1185">Reference proteome</keyword>
<feature type="transmembrane region" description="Helical" evidence="1">
    <location>
        <begin position="28"/>
        <end position="46"/>
    </location>
</feature>
<dbReference type="KEGG" id="msp:Mspyr1_40810"/>
<keyword evidence="1" id="KW-0472">Membrane</keyword>
<feature type="transmembrane region" description="Helical" evidence="1">
    <location>
        <begin position="53"/>
        <end position="74"/>
    </location>
</feature>
<evidence type="ECO:0008006" key="4">
    <source>
        <dbReference type="Google" id="ProtNLM"/>
    </source>
</evidence>
<protein>
    <recommendedName>
        <fullName evidence="4">Fluoride ion transporter CrcB</fullName>
    </recommendedName>
</protein>
<gene>
    <name evidence="2" type="ordered locus">Mspyr1_40810</name>
</gene>
<sequence length="110" mass="11159">MALILGGAGGALLRYALATTWPHPREVLITTLLTVGLAFLIAGYVLAIGPRSVVHFAVLGVCGSAASLSAYAVLTISQSMRLSVAFLTLTPVAAIGGLICGLLAARVVAR</sequence>
<dbReference type="EMBL" id="CP002385">
    <property type="protein sequence ID" value="ADU00668.1"/>
    <property type="molecule type" value="Genomic_DNA"/>
</dbReference>
<dbReference type="RefSeq" id="WP_013472506.1">
    <property type="nucleotide sequence ID" value="NC_014814.1"/>
</dbReference>
<keyword evidence="1" id="KW-1133">Transmembrane helix</keyword>
<accession>E6TAL8</accession>
<dbReference type="Proteomes" id="UP000008916">
    <property type="component" value="Chromosome"/>
</dbReference>
<dbReference type="AlphaFoldDB" id="E6TAL8"/>
<proteinExistence type="predicted"/>
<organism evidence="2 3">
    <name type="scientific">Mycolicibacterium gilvum (strain DSM 45189 / LMG 24558 / Spyr1)</name>
    <name type="common">Mycobacterium gilvum</name>
    <dbReference type="NCBI Taxonomy" id="278137"/>
    <lineage>
        <taxon>Bacteria</taxon>
        <taxon>Bacillati</taxon>
        <taxon>Actinomycetota</taxon>
        <taxon>Actinomycetes</taxon>
        <taxon>Mycobacteriales</taxon>
        <taxon>Mycobacteriaceae</taxon>
        <taxon>Mycolicibacterium</taxon>
    </lineage>
</organism>
<feature type="transmembrane region" description="Helical" evidence="1">
    <location>
        <begin position="86"/>
        <end position="109"/>
    </location>
</feature>
<keyword evidence="1" id="KW-0812">Transmembrane</keyword>